<dbReference type="STRING" id="1048205.AB852_06165"/>
<comment type="caution">
    <text evidence="1">The sequence shown here is derived from an EMBL/GenBank/DDBJ whole genome shotgun (WGS) entry which is preliminary data.</text>
</comment>
<name>A0A1Q4VG35_9ACTN</name>
<evidence type="ECO:0000313" key="2">
    <source>
        <dbReference type="Proteomes" id="UP000186455"/>
    </source>
</evidence>
<dbReference type="InterPro" id="IPR011990">
    <property type="entry name" value="TPR-like_helical_dom_sf"/>
</dbReference>
<dbReference type="Proteomes" id="UP000186455">
    <property type="component" value="Unassembled WGS sequence"/>
</dbReference>
<dbReference type="RefSeq" id="WP_073785525.1">
    <property type="nucleotide sequence ID" value="NZ_LFBV01000001.1"/>
</dbReference>
<sequence>MARTRNTRLAEVIRETGWPQTQVATHFLRVAAEAGADELLTVSRSHVSMWVGGTRPEGRAVAVLCETFSRKLGRVVTPAQIGLAPVGEEQRTGSWDIGTLTALSELGGTQMDIARRRLLKTSAYSAVGTALPPDTWWDQALTDAQARRPLSRDRVTGAHVEAVRDAHAHYSRGDQLLGGRAGRSALTAYLHTDVADYLAARIPSEQLRKDLMSGAGELAYLVGWMSFDSAEHGRAQHYFRLALRMAAEADDAPLAGHILRAMSHQAADLGHSRDAVNLASASVERKRYTAAGPRERALIGVVHARALAADGQRRAAVAALRRAEDDLTAADPAAGAEPQRVFFFGEASLASQTAHTLTALGDLDGAGRQFTRSVRTRRAQTFRRTHSVTLGYLGAVQVKQGALDAAIGTWTEALDAMEGVHSGRATETVVQMRRALSPFRHRGNQAAGALDDRARTLLRRTG</sequence>
<dbReference type="EMBL" id="LFBV01000001">
    <property type="protein sequence ID" value="OKH96775.1"/>
    <property type="molecule type" value="Genomic_DNA"/>
</dbReference>
<proteinExistence type="predicted"/>
<gene>
    <name evidence="1" type="ORF">AB852_06165</name>
</gene>
<evidence type="ECO:0000313" key="1">
    <source>
        <dbReference type="EMBL" id="OKH96775.1"/>
    </source>
</evidence>
<accession>A0A1Q4VG35</accession>
<keyword evidence="2" id="KW-1185">Reference proteome</keyword>
<reference evidence="1 2" key="1">
    <citation type="submission" date="2015-06" db="EMBL/GenBank/DDBJ databases">
        <title>Cloning and characterization of the uncialamcin biosynthetic gene cluster.</title>
        <authorList>
            <person name="Yan X."/>
            <person name="Huang T."/>
            <person name="Ge H."/>
            <person name="Shen B."/>
        </authorList>
    </citation>
    <scope>NUCLEOTIDE SEQUENCE [LARGE SCALE GENOMIC DNA]</scope>
    <source>
        <strain evidence="1 2">DCA2648</strain>
    </source>
</reference>
<protein>
    <submittedName>
        <fullName evidence="1">Tat pathway signal protein</fullName>
    </submittedName>
</protein>
<organism evidence="1 2">
    <name type="scientific">Streptomyces uncialis</name>
    <dbReference type="NCBI Taxonomy" id="1048205"/>
    <lineage>
        <taxon>Bacteria</taxon>
        <taxon>Bacillati</taxon>
        <taxon>Actinomycetota</taxon>
        <taxon>Actinomycetes</taxon>
        <taxon>Kitasatosporales</taxon>
        <taxon>Streptomycetaceae</taxon>
        <taxon>Streptomyces</taxon>
    </lineage>
</organism>
<dbReference type="AlphaFoldDB" id="A0A1Q4VG35"/>
<dbReference type="Gene3D" id="1.25.40.10">
    <property type="entry name" value="Tetratricopeptide repeat domain"/>
    <property type="match status" value="1"/>
</dbReference>